<evidence type="ECO:0000313" key="1">
    <source>
        <dbReference type="EMBL" id="EOZ95820.1"/>
    </source>
</evidence>
<dbReference type="AlphaFoldDB" id="S2DFI9"/>
<dbReference type="STRING" id="1189612.A33Q_3182"/>
<dbReference type="OrthoDB" id="821257at2"/>
<dbReference type="Pfam" id="PF15869">
    <property type="entry name" value="TolB_like"/>
    <property type="match status" value="1"/>
</dbReference>
<sequence>MKYIITCIFLLIFFNCSIKNDNQKRITKDSFSEVTKLKGDKKEFVELVNPKKIHLVKDFLVVSTDGNDTLLHFISEGKLEYLFSKGIRGDGPGEINSIVWDIFPSLKDNSFWVYDLNMKKIHEFDLTDSTFKAIQSINQKGDWFYGFSNHWLDPNKIVSYTSMTDHKYMVFDTLGNKVNALRPWNEDKPIDREESYMLSGLYQGPIDFNPHSGILGHASIKFESFELLDVENNNWINVYGPSDVELEYDIFETNSGKSANVKSHVPRGYNDIFVGKETVFFVYIGRTDAEIKDVGYRSNTILQFDLEGNPLSWFDLDFPIRSLTVNESERIFYCITEDREPGIVVYKY</sequence>
<dbReference type="EMBL" id="ALWO02000037">
    <property type="protein sequence ID" value="EOZ95820.1"/>
    <property type="molecule type" value="Genomic_DNA"/>
</dbReference>
<accession>S2DFI9</accession>
<evidence type="ECO:0008006" key="3">
    <source>
        <dbReference type="Google" id="ProtNLM"/>
    </source>
</evidence>
<organism evidence="1 2">
    <name type="scientific">Indibacter alkaliphilus (strain CCUG 57479 / KCTC 22604 / LW1)</name>
    <dbReference type="NCBI Taxonomy" id="1189612"/>
    <lineage>
        <taxon>Bacteria</taxon>
        <taxon>Pseudomonadati</taxon>
        <taxon>Bacteroidota</taxon>
        <taxon>Cytophagia</taxon>
        <taxon>Cytophagales</taxon>
        <taxon>Cyclobacteriaceae</taxon>
    </lineage>
</organism>
<reference evidence="1 2" key="1">
    <citation type="journal article" date="2013" name="Genome Announc.">
        <title>Draft Genome Sequence of Indibacter alkaliphilus Strain LW1T, Isolated from Lonar Lake, a Haloalkaline Lake in the Buldana District of Maharashtra, India.</title>
        <authorList>
            <person name="Singh A."/>
            <person name="Kumar Jangir P."/>
            <person name="Sharma R."/>
            <person name="Singh A."/>
            <person name="Kumar Pinnaka A."/>
            <person name="Shivaji S."/>
        </authorList>
    </citation>
    <scope>NUCLEOTIDE SEQUENCE [LARGE SCALE GENOMIC DNA]</scope>
    <source>
        <strain evidence="2">CCUG 57479 / KCTC 22604 / LW1</strain>
    </source>
</reference>
<evidence type="ECO:0000313" key="2">
    <source>
        <dbReference type="Proteomes" id="UP000006073"/>
    </source>
</evidence>
<keyword evidence="2" id="KW-1185">Reference proteome</keyword>
<dbReference type="RefSeq" id="WP_016255303.1">
    <property type="nucleotide sequence ID" value="NZ_ALWO02000037.1"/>
</dbReference>
<dbReference type="SUPFAM" id="SSF50978">
    <property type="entry name" value="WD40 repeat-like"/>
    <property type="match status" value="1"/>
</dbReference>
<dbReference type="eggNOG" id="COG3391">
    <property type="taxonomic scope" value="Bacteria"/>
</dbReference>
<protein>
    <recommendedName>
        <fullName evidence="3">6-bladed beta-propeller</fullName>
    </recommendedName>
</protein>
<dbReference type="Proteomes" id="UP000006073">
    <property type="component" value="Unassembled WGS sequence"/>
</dbReference>
<comment type="caution">
    <text evidence="1">The sequence shown here is derived from an EMBL/GenBank/DDBJ whole genome shotgun (WGS) entry which is preliminary data.</text>
</comment>
<name>S2DFI9_INDAL</name>
<proteinExistence type="predicted"/>
<dbReference type="InterPro" id="IPR036322">
    <property type="entry name" value="WD40_repeat_dom_sf"/>
</dbReference>
<gene>
    <name evidence="1" type="ORF">A33Q_3182</name>
</gene>